<comment type="caution">
    <text evidence="5">The sequence shown here is derived from an EMBL/GenBank/DDBJ whole genome shotgun (WGS) entry which is preliminary data.</text>
</comment>
<dbReference type="PROSITE" id="PS50932">
    <property type="entry name" value="HTH_LACI_2"/>
    <property type="match status" value="1"/>
</dbReference>
<dbReference type="RefSeq" id="WP_216034667.1">
    <property type="nucleotide sequence ID" value="NZ_JAHKNG010000053.1"/>
</dbReference>
<reference evidence="5" key="1">
    <citation type="submission" date="2021-06" db="EMBL/GenBank/DDBJ databases">
        <title>Paracoccus bacterium XHP0099 sp. nov., isolated from the surface waters of the Yellow Sea.</title>
        <authorList>
            <person name="Xue H."/>
            <person name="Zhang D."/>
        </authorList>
    </citation>
    <scope>NUCLEOTIDE SEQUENCE</scope>
    <source>
        <strain evidence="5">XHP0099</strain>
    </source>
</reference>
<dbReference type="EMBL" id="JAHKNG010000053">
    <property type="protein sequence ID" value="MBU3032059.1"/>
    <property type="molecule type" value="Genomic_DNA"/>
</dbReference>
<dbReference type="Pfam" id="PF00532">
    <property type="entry name" value="Peripla_BP_1"/>
    <property type="match status" value="1"/>
</dbReference>
<dbReference type="CDD" id="cd01392">
    <property type="entry name" value="HTH_LacI"/>
    <property type="match status" value="1"/>
</dbReference>
<protein>
    <submittedName>
        <fullName evidence="5">LacI family DNA-binding transcriptional regulator</fullName>
    </submittedName>
</protein>
<dbReference type="InterPro" id="IPR000843">
    <property type="entry name" value="HTH_LacI"/>
</dbReference>
<evidence type="ECO:0000256" key="3">
    <source>
        <dbReference type="ARBA" id="ARBA00023163"/>
    </source>
</evidence>
<evidence type="ECO:0000256" key="1">
    <source>
        <dbReference type="ARBA" id="ARBA00023015"/>
    </source>
</evidence>
<evidence type="ECO:0000259" key="4">
    <source>
        <dbReference type="PROSITE" id="PS50932"/>
    </source>
</evidence>
<dbReference type="InterPro" id="IPR001761">
    <property type="entry name" value="Peripla_BP/Lac1_sug-bd_dom"/>
</dbReference>
<keyword evidence="2 5" id="KW-0238">DNA-binding</keyword>
<dbReference type="PANTHER" id="PTHR30146">
    <property type="entry name" value="LACI-RELATED TRANSCRIPTIONAL REPRESSOR"/>
    <property type="match status" value="1"/>
</dbReference>
<feature type="domain" description="HTH lacI-type" evidence="4">
    <location>
        <begin position="9"/>
        <end position="63"/>
    </location>
</feature>
<dbReference type="GO" id="GO:0003677">
    <property type="term" value="F:DNA binding"/>
    <property type="evidence" value="ECO:0007669"/>
    <property type="project" value="UniProtKB-KW"/>
</dbReference>
<evidence type="ECO:0000256" key="2">
    <source>
        <dbReference type="ARBA" id="ARBA00023125"/>
    </source>
</evidence>
<dbReference type="Proteomes" id="UP001166191">
    <property type="component" value="Unassembled WGS sequence"/>
</dbReference>
<gene>
    <name evidence="5" type="ORF">KNW02_18340</name>
</gene>
<evidence type="ECO:0000313" key="5">
    <source>
        <dbReference type="EMBL" id="MBU3032059.1"/>
    </source>
</evidence>
<dbReference type="Pfam" id="PF00356">
    <property type="entry name" value="LacI"/>
    <property type="match status" value="1"/>
</dbReference>
<organism evidence="5 6">
    <name type="scientific">Paracoccus marinaquae</name>
    <dbReference type="NCBI Taxonomy" id="2841926"/>
    <lineage>
        <taxon>Bacteria</taxon>
        <taxon>Pseudomonadati</taxon>
        <taxon>Pseudomonadota</taxon>
        <taxon>Alphaproteobacteria</taxon>
        <taxon>Rhodobacterales</taxon>
        <taxon>Paracoccaceae</taxon>
        <taxon>Paracoccus</taxon>
    </lineage>
</organism>
<accession>A0ABS6ANJ2</accession>
<keyword evidence="6" id="KW-1185">Reference proteome</keyword>
<dbReference type="PANTHER" id="PTHR30146:SF109">
    <property type="entry name" value="HTH-TYPE TRANSCRIPTIONAL REGULATOR GALS"/>
    <property type="match status" value="1"/>
</dbReference>
<dbReference type="SMART" id="SM00354">
    <property type="entry name" value="HTH_LACI"/>
    <property type="match status" value="1"/>
</dbReference>
<evidence type="ECO:0000313" key="6">
    <source>
        <dbReference type="Proteomes" id="UP001166191"/>
    </source>
</evidence>
<sequence length="343" mass="37946">MTQQDGGPVTLKTIAQEMGVSVTTVARSLKDGHKISAETIRRVRETADRMGYVRNLEGAKLRTGKTFVGMAFLGLSDEEEVGDSGSIGLLNGIHRRFAGTDYAVRAVPVSQGDQSLERMQEVVRGRLADGIILDHIELQDDRVKYLLDADFPFVAFGRAELLPDHPWFDIDNEFAAWQGTDALLRDGHRRIAMIDGDPRFTFVRQRIRGYERALRDHGLEPDPALRHHTEIAPDVARRAAGPLIDRGADAFLCVNELAFLGTRAGVRDHLGAGANRIGFSLRSGTNLANYVATRVHSSHYSRQQAGWQLADLLLSRIERSPIGACQKLVQTNLITTERPNAAF</sequence>
<keyword evidence="1" id="KW-0805">Transcription regulation</keyword>
<keyword evidence="3" id="KW-0804">Transcription</keyword>
<name>A0ABS6ANJ2_9RHOB</name>
<proteinExistence type="predicted"/>